<dbReference type="InterPro" id="IPR029017">
    <property type="entry name" value="Enolase-like_N"/>
</dbReference>
<evidence type="ECO:0000256" key="3">
    <source>
        <dbReference type="ARBA" id="ARBA00012058"/>
    </source>
</evidence>
<dbReference type="EC" id="4.2.1.11" evidence="3"/>
<comment type="pathway">
    <text evidence="1">Carbohydrate degradation; glycolysis; pyruvate from D-glyceraldehyde 3-phosphate: step 4/5.</text>
</comment>
<dbReference type="PANTHER" id="PTHR11902">
    <property type="entry name" value="ENOLASE"/>
    <property type="match status" value="1"/>
</dbReference>
<keyword evidence="4" id="KW-0324">Glycolysis</keyword>
<gene>
    <name evidence="7" type="ORF">M0R45_016285</name>
</gene>
<comment type="similarity">
    <text evidence="2">Belongs to the enolase family.</text>
</comment>
<dbReference type="EMBL" id="JBEDUW010000003">
    <property type="protein sequence ID" value="KAK9939594.1"/>
    <property type="molecule type" value="Genomic_DNA"/>
</dbReference>
<dbReference type="AlphaFoldDB" id="A0AAW1XSM9"/>
<dbReference type="SMART" id="SM01192">
    <property type="entry name" value="Enolase_C"/>
    <property type="match status" value="1"/>
</dbReference>
<evidence type="ECO:0000313" key="7">
    <source>
        <dbReference type="EMBL" id="KAK9939594.1"/>
    </source>
</evidence>
<dbReference type="GO" id="GO:0006096">
    <property type="term" value="P:glycolytic process"/>
    <property type="evidence" value="ECO:0007669"/>
    <property type="project" value="UniProtKB-KW"/>
</dbReference>
<evidence type="ECO:0000256" key="5">
    <source>
        <dbReference type="ARBA" id="ARBA00023239"/>
    </source>
</evidence>
<dbReference type="GO" id="GO:0000287">
    <property type="term" value="F:magnesium ion binding"/>
    <property type="evidence" value="ECO:0007669"/>
    <property type="project" value="InterPro"/>
</dbReference>
<evidence type="ECO:0000313" key="8">
    <source>
        <dbReference type="Proteomes" id="UP001457282"/>
    </source>
</evidence>
<dbReference type="InterPro" id="IPR000941">
    <property type="entry name" value="Enolase"/>
</dbReference>
<evidence type="ECO:0000259" key="6">
    <source>
        <dbReference type="SMART" id="SM01192"/>
    </source>
</evidence>
<sequence>MNNHSRRKAVSSVITRVFRASPPSSEIGELGVNVVVAVSMAACKAGAAQMEVPLYKHVADLIGRTARPCLSLISLLSLWVVIYVGKELAGLRGHCKWDLETYHHLKVVIVEKYGAHGCNVVKMVVFLPTSPGKLGSWKRGYQQNRLYEWINIALDVAATDFCMGTKYDLDYKSPNKSGKNFKSAEYPIVSIEDPFDKEDWLHIKCFSSLAICQVVGDDLFVKFTTFEESNRGIYV</sequence>
<keyword evidence="5" id="KW-0456">Lyase</keyword>
<evidence type="ECO:0000256" key="4">
    <source>
        <dbReference type="ARBA" id="ARBA00023152"/>
    </source>
</evidence>
<dbReference type="PANTHER" id="PTHR11902:SF56">
    <property type="entry name" value="CYTOSOLIC ENOLASE 3"/>
    <property type="match status" value="1"/>
</dbReference>
<dbReference type="SUPFAM" id="SSF54826">
    <property type="entry name" value="Enolase N-terminal domain-like"/>
    <property type="match status" value="1"/>
</dbReference>
<dbReference type="GO" id="GO:0000015">
    <property type="term" value="C:phosphopyruvate hydratase complex"/>
    <property type="evidence" value="ECO:0007669"/>
    <property type="project" value="InterPro"/>
</dbReference>
<dbReference type="GO" id="GO:0004634">
    <property type="term" value="F:phosphopyruvate hydratase activity"/>
    <property type="evidence" value="ECO:0007669"/>
    <property type="project" value="UniProtKB-EC"/>
</dbReference>
<protein>
    <recommendedName>
        <fullName evidence="3">phosphopyruvate hydratase</fullName>
        <ecNumber evidence="3">4.2.1.11</ecNumber>
    </recommendedName>
</protein>
<comment type="caution">
    <text evidence="7">The sequence shown here is derived from an EMBL/GenBank/DDBJ whole genome shotgun (WGS) entry which is preliminary data.</text>
</comment>
<dbReference type="Proteomes" id="UP001457282">
    <property type="component" value="Unassembled WGS sequence"/>
</dbReference>
<reference evidence="7 8" key="1">
    <citation type="journal article" date="2023" name="G3 (Bethesda)">
        <title>A chromosome-length genome assembly and annotation of blackberry (Rubus argutus, cv. 'Hillquist').</title>
        <authorList>
            <person name="Bruna T."/>
            <person name="Aryal R."/>
            <person name="Dudchenko O."/>
            <person name="Sargent D.J."/>
            <person name="Mead D."/>
            <person name="Buti M."/>
            <person name="Cavallini A."/>
            <person name="Hytonen T."/>
            <person name="Andres J."/>
            <person name="Pham M."/>
            <person name="Weisz D."/>
            <person name="Mascagni F."/>
            <person name="Usai G."/>
            <person name="Natali L."/>
            <person name="Bassil N."/>
            <person name="Fernandez G.E."/>
            <person name="Lomsadze A."/>
            <person name="Armour M."/>
            <person name="Olukolu B."/>
            <person name="Poorten T."/>
            <person name="Britton C."/>
            <person name="Davik J."/>
            <person name="Ashrafi H."/>
            <person name="Aiden E.L."/>
            <person name="Borodovsky M."/>
            <person name="Worthington M."/>
        </authorList>
    </citation>
    <scope>NUCLEOTIDE SEQUENCE [LARGE SCALE GENOMIC DNA]</scope>
    <source>
        <strain evidence="7">PI 553951</strain>
    </source>
</reference>
<dbReference type="InterPro" id="IPR020810">
    <property type="entry name" value="Enolase_C"/>
</dbReference>
<organism evidence="7 8">
    <name type="scientific">Rubus argutus</name>
    <name type="common">Southern blackberry</name>
    <dbReference type="NCBI Taxonomy" id="59490"/>
    <lineage>
        <taxon>Eukaryota</taxon>
        <taxon>Viridiplantae</taxon>
        <taxon>Streptophyta</taxon>
        <taxon>Embryophyta</taxon>
        <taxon>Tracheophyta</taxon>
        <taxon>Spermatophyta</taxon>
        <taxon>Magnoliopsida</taxon>
        <taxon>eudicotyledons</taxon>
        <taxon>Gunneridae</taxon>
        <taxon>Pentapetalae</taxon>
        <taxon>rosids</taxon>
        <taxon>fabids</taxon>
        <taxon>Rosales</taxon>
        <taxon>Rosaceae</taxon>
        <taxon>Rosoideae</taxon>
        <taxon>Rosoideae incertae sedis</taxon>
        <taxon>Rubus</taxon>
    </lineage>
</organism>
<dbReference type="PRINTS" id="PR00148">
    <property type="entry name" value="ENOLASE"/>
</dbReference>
<evidence type="ECO:0000256" key="1">
    <source>
        <dbReference type="ARBA" id="ARBA00005031"/>
    </source>
</evidence>
<name>A0AAW1XSM9_RUBAR</name>
<evidence type="ECO:0000256" key="2">
    <source>
        <dbReference type="ARBA" id="ARBA00009604"/>
    </source>
</evidence>
<dbReference type="Pfam" id="PF00113">
    <property type="entry name" value="Enolase_C"/>
    <property type="match status" value="1"/>
</dbReference>
<feature type="domain" description="Enolase C-terminal TIM barrel" evidence="6">
    <location>
        <begin position="85"/>
        <end position="235"/>
    </location>
</feature>
<dbReference type="Gene3D" id="3.20.20.120">
    <property type="entry name" value="Enolase-like C-terminal domain"/>
    <property type="match status" value="1"/>
</dbReference>
<accession>A0AAW1XSM9</accession>
<dbReference type="SUPFAM" id="SSF51604">
    <property type="entry name" value="Enolase C-terminal domain-like"/>
    <property type="match status" value="1"/>
</dbReference>
<keyword evidence="8" id="KW-1185">Reference proteome</keyword>
<dbReference type="InterPro" id="IPR036849">
    <property type="entry name" value="Enolase-like_C_sf"/>
</dbReference>
<proteinExistence type="inferred from homology"/>